<dbReference type="InterPro" id="IPR004616">
    <property type="entry name" value="Leu/Phe-tRNA_Trfase"/>
</dbReference>
<evidence type="ECO:0000256" key="1">
    <source>
        <dbReference type="ARBA" id="ARBA00022490"/>
    </source>
</evidence>
<dbReference type="AlphaFoldDB" id="A0A7T8B8Z8"/>
<dbReference type="GO" id="GO:0008914">
    <property type="term" value="F:leucyl-tRNA--protein transferase activity"/>
    <property type="evidence" value="ECO:0007669"/>
    <property type="project" value="UniProtKB-UniRule"/>
</dbReference>
<name>A0A7T8B8Z8_9SPIR</name>
<evidence type="ECO:0000256" key="3">
    <source>
        <dbReference type="ARBA" id="ARBA00023315"/>
    </source>
</evidence>
<keyword evidence="3 4" id="KW-0012">Acyltransferase</keyword>
<comment type="catalytic activity">
    <reaction evidence="4">
        <text>L-phenylalanyl-tRNA(Phe) + an N-terminal L-alpha-aminoacyl-[protein] = an N-terminal L-phenylalanyl-L-alpha-aminoacyl-[protein] + tRNA(Phe)</text>
        <dbReference type="Rhea" id="RHEA:43632"/>
        <dbReference type="Rhea" id="RHEA-COMP:9668"/>
        <dbReference type="Rhea" id="RHEA-COMP:9699"/>
        <dbReference type="Rhea" id="RHEA-COMP:10636"/>
        <dbReference type="Rhea" id="RHEA-COMP:10637"/>
        <dbReference type="ChEBI" id="CHEBI:78442"/>
        <dbReference type="ChEBI" id="CHEBI:78531"/>
        <dbReference type="ChEBI" id="CHEBI:78597"/>
        <dbReference type="ChEBI" id="CHEBI:83561"/>
        <dbReference type="EC" id="2.3.2.6"/>
    </reaction>
</comment>
<dbReference type="Gene3D" id="3.30.70.3550">
    <property type="entry name" value="Leucyl/phenylalanyl-tRNA-protein transferase, N-terminal domain"/>
    <property type="match status" value="1"/>
</dbReference>
<dbReference type="PANTHER" id="PTHR30098:SF2">
    <property type="entry name" value="LEUCYL_PHENYLALANYL-TRNA--PROTEIN TRANSFERASE"/>
    <property type="match status" value="1"/>
</dbReference>
<dbReference type="Gene3D" id="3.40.630.70">
    <property type="entry name" value="Leucyl/phenylalanyl-tRNA-protein transferase, C-terminal domain"/>
    <property type="match status" value="1"/>
</dbReference>
<keyword evidence="6" id="KW-1185">Reference proteome</keyword>
<dbReference type="InterPro" id="IPR042221">
    <property type="entry name" value="Leu/Phe-tRNA_Trfase_N"/>
</dbReference>
<dbReference type="Pfam" id="PF03588">
    <property type="entry name" value="Leu_Phe_trans"/>
    <property type="match status" value="1"/>
</dbReference>
<dbReference type="InterPro" id="IPR016181">
    <property type="entry name" value="Acyl_CoA_acyltransferase"/>
</dbReference>
<evidence type="ECO:0000256" key="2">
    <source>
        <dbReference type="ARBA" id="ARBA00022679"/>
    </source>
</evidence>
<dbReference type="RefSeq" id="WP_215625228.1">
    <property type="nucleotide sequence ID" value="NZ_CP067089.2"/>
</dbReference>
<dbReference type="Proteomes" id="UP000595917">
    <property type="component" value="Chromosome"/>
</dbReference>
<dbReference type="GO" id="GO:0030163">
    <property type="term" value="P:protein catabolic process"/>
    <property type="evidence" value="ECO:0007669"/>
    <property type="project" value="UniProtKB-UniRule"/>
</dbReference>
<comment type="catalytic activity">
    <reaction evidence="4">
        <text>N-terminal L-arginyl-[protein] + L-leucyl-tRNA(Leu) = N-terminal L-leucyl-L-arginyl-[protein] + tRNA(Leu) + H(+)</text>
        <dbReference type="Rhea" id="RHEA:50416"/>
        <dbReference type="Rhea" id="RHEA-COMP:9613"/>
        <dbReference type="Rhea" id="RHEA-COMP:9622"/>
        <dbReference type="Rhea" id="RHEA-COMP:12672"/>
        <dbReference type="Rhea" id="RHEA-COMP:12673"/>
        <dbReference type="ChEBI" id="CHEBI:15378"/>
        <dbReference type="ChEBI" id="CHEBI:64719"/>
        <dbReference type="ChEBI" id="CHEBI:78442"/>
        <dbReference type="ChEBI" id="CHEBI:78494"/>
        <dbReference type="ChEBI" id="CHEBI:133044"/>
        <dbReference type="EC" id="2.3.2.6"/>
    </reaction>
</comment>
<comment type="catalytic activity">
    <reaction evidence="4">
        <text>N-terminal L-lysyl-[protein] + L-leucyl-tRNA(Leu) = N-terminal L-leucyl-L-lysyl-[protein] + tRNA(Leu) + H(+)</text>
        <dbReference type="Rhea" id="RHEA:12340"/>
        <dbReference type="Rhea" id="RHEA-COMP:9613"/>
        <dbReference type="Rhea" id="RHEA-COMP:9622"/>
        <dbReference type="Rhea" id="RHEA-COMP:12670"/>
        <dbReference type="Rhea" id="RHEA-COMP:12671"/>
        <dbReference type="ChEBI" id="CHEBI:15378"/>
        <dbReference type="ChEBI" id="CHEBI:65249"/>
        <dbReference type="ChEBI" id="CHEBI:78442"/>
        <dbReference type="ChEBI" id="CHEBI:78494"/>
        <dbReference type="ChEBI" id="CHEBI:133043"/>
        <dbReference type="EC" id="2.3.2.6"/>
    </reaction>
</comment>
<protein>
    <recommendedName>
        <fullName evidence="4">Leucyl/phenylalanyl-tRNA--protein transferase</fullName>
        <ecNumber evidence="4">2.3.2.6</ecNumber>
    </recommendedName>
    <alternativeName>
        <fullName evidence="4">L/F-transferase</fullName>
    </alternativeName>
    <alternativeName>
        <fullName evidence="4">Leucyltransferase</fullName>
    </alternativeName>
    <alternativeName>
        <fullName evidence="4">Phenyalanyltransferase</fullName>
    </alternativeName>
</protein>
<evidence type="ECO:0000256" key="4">
    <source>
        <dbReference type="HAMAP-Rule" id="MF_00688"/>
    </source>
</evidence>
<comment type="similarity">
    <text evidence="4">Belongs to the L/F-transferase family.</text>
</comment>
<keyword evidence="2 4" id="KW-0808">Transferase</keyword>
<evidence type="ECO:0000313" key="6">
    <source>
        <dbReference type="Proteomes" id="UP000595917"/>
    </source>
</evidence>
<dbReference type="GO" id="GO:0005737">
    <property type="term" value="C:cytoplasm"/>
    <property type="evidence" value="ECO:0007669"/>
    <property type="project" value="UniProtKB-SubCell"/>
</dbReference>
<dbReference type="InterPro" id="IPR042203">
    <property type="entry name" value="Leu/Phe-tRNA_Trfase_C"/>
</dbReference>
<comment type="subcellular location">
    <subcellularLocation>
        <location evidence="4">Cytoplasm</location>
    </subcellularLocation>
</comment>
<proteinExistence type="inferred from homology"/>
<accession>A0A7T8B8Z8</accession>
<gene>
    <name evidence="4" type="primary">aat</name>
    <name evidence="5" type="ORF">JFL75_13350</name>
</gene>
<dbReference type="HAMAP" id="MF_00688">
    <property type="entry name" value="Leu_Phe_trans"/>
    <property type="match status" value="1"/>
</dbReference>
<dbReference type="SUPFAM" id="SSF55729">
    <property type="entry name" value="Acyl-CoA N-acyltransferases (Nat)"/>
    <property type="match status" value="1"/>
</dbReference>
<dbReference type="EC" id="2.3.2.6" evidence="4"/>
<evidence type="ECO:0000313" key="5">
    <source>
        <dbReference type="EMBL" id="QQO07922.1"/>
    </source>
</evidence>
<reference evidence="5" key="1">
    <citation type="submission" date="2021-01" db="EMBL/GenBank/DDBJ databases">
        <title>Description of Breznakiella homolactica.</title>
        <authorList>
            <person name="Song Y."/>
            <person name="Brune A."/>
        </authorList>
    </citation>
    <scope>NUCLEOTIDE SEQUENCE</scope>
    <source>
        <strain evidence="5">RmG30</strain>
    </source>
</reference>
<dbReference type="PANTHER" id="PTHR30098">
    <property type="entry name" value="LEUCYL/PHENYLALANYL-TRNA--PROTEIN TRANSFERASE"/>
    <property type="match status" value="1"/>
</dbReference>
<dbReference type="EMBL" id="CP067089">
    <property type="protein sequence ID" value="QQO07922.1"/>
    <property type="molecule type" value="Genomic_DNA"/>
</dbReference>
<comment type="function">
    <text evidence="4">Functions in the N-end rule pathway of protein degradation where it conjugates Leu, Phe and, less efficiently, Met from aminoacyl-tRNAs to the N-termini of proteins containing an N-terminal arginine or lysine.</text>
</comment>
<organism evidence="5 6">
    <name type="scientific">Breznakiella homolactica</name>
    <dbReference type="NCBI Taxonomy" id="2798577"/>
    <lineage>
        <taxon>Bacteria</taxon>
        <taxon>Pseudomonadati</taxon>
        <taxon>Spirochaetota</taxon>
        <taxon>Spirochaetia</taxon>
        <taxon>Spirochaetales</taxon>
        <taxon>Breznakiellaceae</taxon>
        <taxon>Breznakiella</taxon>
    </lineage>
</organism>
<dbReference type="KEGG" id="bhc:JFL75_13350"/>
<keyword evidence="1 4" id="KW-0963">Cytoplasm</keyword>
<dbReference type="NCBIfam" id="TIGR00667">
    <property type="entry name" value="aat"/>
    <property type="match status" value="1"/>
</dbReference>
<sequence length="270" mass="30199">MRGRIRPGPDPDFPVLDEYQRYTFPVPGKDGDGIVALGGNLSPGMLLSAYEQGIFPWYNPEDPVLWHSPDPRFVIFPENLHISKSMNRLLKKSEFEFVLDRDFEGVIRNCAAAARPGQDGTWITDDMISAYCRLHRLGWAHSAETYHDGELAGGCYGIRLGDVFFGESMFAKMPNASKAAFLPLARLLFSDGVAFIDCQVPTQHLRSLGGMEIHRGDFLALLKSTLSRRWVPEDRGNEAVFYGKADAADRRGNWGTMYPDPYLPALQPGK</sequence>